<feature type="region of interest" description="Disordered" evidence="2">
    <location>
        <begin position="1155"/>
        <end position="1237"/>
    </location>
</feature>
<evidence type="ECO:0000313" key="4">
    <source>
        <dbReference type="Proteomes" id="UP001620626"/>
    </source>
</evidence>
<keyword evidence="1" id="KW-0175">Coiled coil</keyword>
<proteinExistence type="predicted"/>
<feature type="compositionally biased region" description="Pro residues" evidence="2">
    <location>
        <begin position="1128"/>
        <end position="1139"/>
    </location>
</feature>
<name>A0ABD2MCH0_9BILA</name>
<feature type="compositionally biased region" description="Low complexity" evidence="2">
    <location>
        <begin position="1687"/>
        <end position="1704"/>
    </location>
</feature>
<dbReference type="EMBL" id="JBICBT010000048">
    <property type="protein sequence ID" value="KAL3125163.1"/>
    <property type="molecule type" value="Genomic_DNA"/>
</dbReference>
<reference evidence="3 4" key="1">
    <citation type="submission" date="2024-10" db="EMBL/GenBank/DDBJ databases">
        <authorList>
            <person name="Kim D."/>
        </authorList>
    </citation>
    <scope>NUCLEOTIDE SEQUENCE [LARGE SCALE GENOMIC DNA]</scope>
    <source>
        <strain evidence="3">BH-2024</strain>
    </source>
</reference>
<dbReference type="PANTHER" id="PTHR18947:SF28">
    <property type="entry name" value="GIRDIN, ISOFORM A"/>
    <property type="match status" value="1"/>
</dbReference>
<feature type="compositionally biased region" description="Polar residues" evidence="2">
    <location>
        <begin position="1161"/>
        <end position="1175"/>
    </location>
</feature>
<evidence type="ECO:0000313" key="3">
    <source>
        <dbReference type="EMBL" id="KAL3125163.1"/>
    </source>
</evidence>
<dbReference type="Gene3D" id="1.10.418.10">
    <property type="entry name" value="Calponin-like domain"/>
    <property type="match status" value="1"/>
</dbReference>
<gene>
    <name evidence="3" type="ORF">niasHT_000516</name>
</gene>
<feature type="compositionally biased region" description="Polar residues" evidence="2">
    <location>
        <begin position="1810"/>
        <end position="1820"/>
    </location>
</feature>
<feature type="region of interest" description="Disordered" evidence="2">
    <location>
        <begin position="1278"/>
        <end position="1342"/>
    </location>
</feature>
<feature type="compositionally biased region" description="Gly residues" evidence="2">
    <location>
        <begin position="1176"/>
        <end position="1188"/>
    </location>
</feature>
<feature type="coiled-coil region" evidence="1">
    <location>
        <begin position="174"/>
        <end position="301"/>
    </location>
</feature>
<comment type="caution">
    <text evidence="3">The sequence shown here is derived from an EMBL/GenBank/DDBJ whole genome shotgun (WGS) entry which is preliminary data.</text>
</comment>
<feature type="coiled-coil region" evidence="1">
    <location>
        <begin position="683"/>
        <end position="780"/>
    </location>
</feature>
<evidence type="ECO:0000256" key="1">
    <source>
        <dbReference type="SAM" id="Coils"/>
    </source>
</evidence>
<keyword evidence="4" id="KW-1185">Reference proteome</keyword>
<sequence>MHKLLGLLLGAAVQSPQREHFIERIKRMRPEVQAELAEEIQRVTSGAGGPNSPVLNLDMLLAELEDNGGQSDGAVPATQQQQHQQQQQQSQHIVAMLERALRERDEFANGMMEIAQEMDNDENGGGGSSTALTTCSSSCNGDIGPAAGVKCVKQHNASASTFDRRSPSPNSAHERHANVELAAAKAELRKLRNENDEKEDMLVDLQDELERQRVEIGRLQAERLELVKDARAAKDLRDEMECMQHKLTRLERLETEAEKMRTKLGELDFYKSRMNSLKEDNRLVQETCRVMEEQLEQCQRKLTAHLEVETKLIESQANNKSLQLDLTKTRAHVEDLLVENGRLERELKANLQRHAQLERAMQHCNAAEEARACASSPGGGDTLHDSKLKARLANGEGASNPAEMFELRAELNAHEKLAEEKITECQHLRANLELARKEVREAEERETVLRADIDKLEKELADQRRTTVPMQTHQLTVDKLESTEQKSQQLEQRFTAQLDTLQREKFEAEAQLQTQKRQQRDCRAEMDALRERVACDADQWERQRKALESERNALRARLDIEEANARELHAAKCEAESAARNAAEYERQVHEREERMRKLETELTQQRQQTDAEKKKSQHYREELITEQNRLSDLLGRLRSVCLMALRSGADESADTSCCLEPTCMQDDLQLIAIIDDLLMKALTDARREADALRVQQQKQIRELDDLKRDIQNLRKTGHELNASDDQLLVENRNIKEQVILLQERLQRAQNEESTRTAELQAAKREIDELQQKAFTHSRTSAELSNAQLCLRTRQLQEDQLRAEQANLRVQLETALKGAADTQKRLDSLELIHSALASDHDRLQNLHQMLSSDYDRVKREKEILRQKIKGEKLTTEQILRAEFTRERNQLEKALDMERIERQREMRRIAELETEMANLHKELDEMNAEDNADELRRLRMSDCAQKSSINSLNVIIQQLNNALTEKDLELGNLRRQVEMLRQYNGEENRTLIKQIELLLIQNHQLHNRSDAFYAEQKELQEKLMTLRRHKEKLEEKIMEQYKQMDTRKSAERTTFMKRAAKLISKSPSRKGGKEQLQHLSLAAATANSASASSERSEEDSSIYSTDELLTTTAATTPPASRGANALAHSPPPPPPCPPPAAACTNVATTVPGAQAANGGGATLSQRNNSQYGTTGSQFGGGGGGGGGGNNNNNNNGSMRSSNAIYACPSTMSPHHHHHIQNQHPPPPIPPPNPPPINTTPTTTTNLMTTAAAAAAALKASSAPSSNRTRQHCNTPSVTIATFAGGLPPQPSQHRQHQRQLSTDECTNTTTTTSSGSGGGGGGCLSLEKQSSTTSSSSSSSASASVVQRFFSRTTLLRRSTPVASRGPVTSSERKNSLSRTATISAAAARRQRVPPPATLLHPMLLAQQQQSVRFFDQLPVRTSNNRPSRCSTSLYSSISSVYSNKQCLGGGCSIERGTICANGVVAADHLQHHHHQHHSAPHNHVLRQAPLAPLNNSLLLRARNGRFGGSLRCPPPATTVGTMVRSFAEPTQQLINHHNNNTVAEQQQHQLPACCKVLQKDDVIGIAEEQRENHTVLQYATVQTPKIVHRHAELPTKMPATTTMVPAQQQQFVVSSRPPPPPYPGIQNSTAKMAVASGTVAKRGSPPSSIGSNSSCRSLPPSPYLGARPNANFCQQQQQQHFPNPRDSSTPNSNSNGSSPSITSNKPFSSSNCLGNKLYSTQSSSNIVVANGSGANSSTAATTTTIVAEDSHQMRGELVPRNSVAERAEKASSVYENVAATGERREAAAEPAAPREPNYDANDGANDHNYEQQQQHGPSQNGHGGERREGPKGEIWYEFGCV</sequence>
<feature type="compositionally biased region" description="Low complexity" evidence="2">
    <location>
        <begin position="1329"/>
        <end position="1342"/>
    </location>
</feature>
<feature type="region of interest" description="Disordered" evidence="2">
    <location>
        <begin position="66"/>
        <end position="89"/>
    </location>
</feature>
<feature type="region of interest" description="Disordered" evidence="2">
    <location>
        <begin position="1746"/>
        <end position="1834"/>
    </location>
</feature>
<accession>A0ABD2MCH0</accession>
<dbReference type="PANTHER" id="PTHR18947">
    <property type="entry name" value="HOOK PROTEINS"/>
    <property type="match status" value="1"/>
</dbReference>
<feature type="coiled-coil region" evidence="1">
    <location>
        <begin position="1015"/>
        <end position="1042"/>
    </location>
</feature>
<feature type="compositionally biased region" description="Pro residues" evidence="2">
    <location>
        <begin position="1222"/>
        <end position="1236"/>
    </location>
</feature>
<feature type="coiled-coil region" evidence="1">
    <location>
        <begin position="840"/>
        <end position="928"/>
    </location>
</feature>
<organism evidence="3 4">
    <name type="scientific">Heterodera trifolii</name>
    <dbReference type="NCBI Taxonomy" id="157864"/>
    <lineage>
        <taxon>Eukaryota</taxon>
        <taxon>Metazoa</taxon>
        <taxon>Ecdysozoa</taxon>
        <taxon>Nematoda</taxon>
        <taxon>Chromadorea</taxon>
        <taxon>Rhabditida</taxon>
        <taxon>Tylenchina</taxon>
        <taxon>Tylenchomorpha</taxon>
        <taxon>Tylenchoidea</taxon>
        <taxon>Heteroderidae</taxon>
        <taxon>Heteroderinae</taxon>
        <taxon>Heterodera</taxon>
    </lineage>
</organism>
<feature type="coiled-coil region" evidence="1">
    <location>
        <begin position="333"/>
        <end position="360"/>
    </location>
</feature>
<evidence type="ECO:0000256" key="2">
    <source>
        <dbReference type="SAM" id="MobiDB-lite"/>
    </source>
</evidence>
<dbReference type="SUPFAM" id="SSF116907">
    <property type="entry name" value="Hook domain"/>
    <property type="match status" value="1"/>
</dbReference>
<feature type="compositionally biased region" description="Low complexity" evidence="2">
    <location>
        <begin position="1642"/>
        <end position="1657"/>
    </location>
</feature>
<feature type="region of interest" description="Disordered" evidence="2">
    <location>
        <begin position="1607"/>
        <end position="1708"/>
    </location>
</feature>
<feature type="region of interest" description="Disordered" evidence="2">
    <location>
        <begin position="1084"/>
        <end position="1139"/>
    </location>
</feature>
<dbReference type="Proteomes" id="UP001620626">
    <property type="component" value="Unassembled WGS sequence"/>
</dbReference>
<dbReference type="InterPro" id="IPR036872">
    <property type="entry name" value="CH_dom_sf"/>
</dbReference>
<feature type="coiled-coil region" evidence="1">
    <location>
        <begin position="411"/>
        <end position="616"/>
    </location>
</feature>
<feature type="region of interest" description="Disordered" evidence="2">
    <location>
        <begin position="1357"/>
        <end position="1378"/>
    </location>
</feature>
<feature type="compositionally biased region" description="Low complexity" evidence="2">
    <location>
        <begin position="79"/>
        <end position="89"/>
    </location>
</feature>
<protein>
    <submittedName>
        <fullName evidence="3">Uncharacterized protein</fullName>
    </submittedName>
</protein>
<feature type="compositionally biased region" description="Low complexity" evidence="2">
    <location>
        <begin position="1109"/>
        <end position="1118"/>
    </location>
</feature>